<reference evidence="2 3" key="1">
    <citation type="submission" date="2020-11" db="EMBL/GenBank/DDBJ databases">
        <authorList>
            <person name="Wallbank WR R."/>
            <person name="Pardo Diaz C."/>
            <person name="Kozak K."/>
            <person name="Martin S."/>
            <person name="Jiggins C."/>
            <person name="Moest M."/>
            <person name="Warren A I."/>
            <person name="Generalovic N T."/>
            <person name="Byers J.R.P. K."/>
            <person name="Montejo-Kovacevich G."/>
            <person name="Yen C E."/>
        </authorList>
    </citation>
    <scope>NUCLEOTIDE SEQUENCE [LARGE SCALE GENOMIC DNA]</scope>
</reference>
<feature type="region of interest" description="Disordered" evidence="1">
    <location>
        <begin position="1"/>
        <end position="21"/>
    </location>
</feature>
<feature type="compositionally biased region" description="Polar residues" evidence="1">
    <location>
        <begin position="1"/>
        <end position="10"/>
    </location>
</feature>
<gene>
    <name evidence="2" type="ORF">HERILL_LOCUS11609</name>
</gene>
<protein>
    <submittedName>
        <fullName evidence="2">Uncharacterized protein</fullName>
    </submittedName>
</protein>
<dbReference type="InParanoid" id="A0A7R8Z0S6"/>
<accession>A0A7R8Z0S6</accession>
<dbReference type="Proteomes" id="UP000594454">
    <property type="component" value="Chromosome 4"/>
</dbReference>
<keyword evidence="3" id="KW-1185">Reference proteome</keyword>
<evidence type="ECO:0000256" key="1">
    <source>
        <dbReference type="SAM" id="MobiDB-lite"/>
    </source>
</evidence>
<dbReference type="AlphaFoldDB" id="A0A7R8Z0S6"/>
<feature type="compositionally biased region" description="Basic and acidic residues" evidence="1">
    <location>
        <begin position="11"/>
        <end position="21"/>
    </location>
</feature>
<dbReference type="EMBL" id="LR899012">
    <property type="protein sequence ID" value="CAD7089026.1"/>
    <property type="molecule type" value="Genomic_DNA"/>
</dbReference>
<sequence>MSLRTNSSLENPKKNFKERYQEPFVNKPPFKSLYTQRKIAKDKGIDSKTFIPFYFNKFATSRCPCSYIADVEGLPKYSRKSKIIKENVTLHPKS</sequence>
<evidence type="ECO:0000313" key="2">
    <source>
        <dbReference type="EMBL" id="CAD7089026.1"/>
    </source>
</evidence>
<name>A0A7R8Z0S6_HERIL</name>
<organism evidence="2 3">
    <name type="scientific">Hermetia illucens</name>
    <name type="common">Black soldier fly</name>
    <dbReference type="NCBI Taxonomy" id="343691"/>
    <lineage>
        <taxon>Eukaryota</taxon>
        <taxon>Metazoa</taxon>
        <taxon>Ecdysozoa</taxon>
        <taxon>Arthropoda</taxon>
        <taxon>Hexapoda</taxon>
        <taxon>Insecta</taxon>
        <taxon>Pterygota</taxon>
        <taxon>Neoptera</taxon>
        <taxon>Endopterygota</taxon>
        <taxon>Diptera</taxon>
        <taxon>Brachycera</taxon>
        <taxon>Stratiomyomorpha</taxon>
        <taxon>Stratiomyidae</taxon>
        <taxon>Hermetiinae</taxon>
        <taxon>Hermetia</taxon>
    </lineage>
</organism>
<proteinExistence type="predicted"/>
<evidence type="ECO:0000313" key="3">
    <source>
        <dbReference type="Proteomes" id="UP000594454"/>
    </source>
</evidence>